<dbReference type="Gene3D" id="2.60.200.20">
    <property type="match status" value="1"/>
</dbReference>
<dbReference type="InterPro" id="IPR008984">
    <property type="entry name" value="SMAD_FHA_dom_sf"/>
</dbReference>
<evidence type="ECO:0000256" key="3">
    <source>
        <dbReference type="ARBA" id="ARBA00023054"/>
    </source>
</evidence>
<dbReference type="PROSITE" id="PS50067">
    <property type="entry name" value="KINESIN_MOTOR_2"/>
    <property type="match status" value="1"/>
</dbReference>
<dbReference type="GO" id="GO:0003777">
    <property type="term" value="F:microtubule motor activity"/>
    <property type="evidence" value="ECO:0007669"/>
    <property type="project" value="InterPro"/>
</dbReference>
<comment type="similarity">
    <text evidence="5">Belongs to the TRAFAC class myosin-kinesin ATPase superfamily. Kinesin family.</text>
</comment>
<evidence type="ECO:0000313" key="8">
    <source>
        <dbReference type="EMBL" id="KAI9563881.1"/>
    </source>
</evidence>
<dbReference type="SUPFAM" id="SSF49879">
    <property type="entry name" value="SMAD/FHA domain"/>
    <property type="match status" value="1"/>
</dbReference>
<dbReference type="Pfam" id="PF00498">
    <property type="entry name" value="FHA"/>
    <property type="match status" value="1"/>
</dbReference>
<dbReference type="EMBL" id="WJBH02000002">
    <property type="protein sequence ID" value="KAI9563881.1"/>
    <property type="molecule type" value="Genomic_DNA"/>
</dbReference>
<evidence type="ECO:0000256" key="4">
    <source>
        <dbReference type="ARBA" id="ARBA00023175"/>
    </source>
</evidence>
<accession>A0AAD5PXQ4</accession>
<protein>
    <recommendedName>
        <fullName evidence="7">Kinesin motor domain-containing protein</fullName>
    </recommendedName>
</protein>
<feature type="compositionally biased region" description="Basic and acidic residues" evidence="6">
    <location>
        <begin position="43"/>
        <end position="53"/>
    </location>
</feature>
<keyword evidence="9" id="KW-1185">Reference proteome</keyword>
<dbReference type="SUPFAM" id="SSF52540">
    <property type="entry name" value="P-loop containing nucleoside triphosphate hydrolases"/>
    <property type="match status" value="1"/>
</dbReference>
<keyword evidence="4 5" id="KW-0505">Motor protein</keyword>
<dbReference type="GO" id="GO:0005524">
    <property type="term" value="F:ATP binding"/>
    <property type="evidence" value="ECO:0007669"/>
    <property type="project" value="UniProtKB-UniRule"/>
</dbReference>
<dbReference type="GO" id="GO:0008017">
    <property type="term" value="F:microtubule binding"/>
    <property type="evidence" value="ECO:0007669"/>
    <property type="project" value="InterPro"/>
</dbReference>
<comment type="caution">
    <text evidence="8">The sequence shown here is derived from an EMBL/GenBank/DDBJ whole genome shotgun (WGS) entry which is preliminary data.</text>
</comment>
<sequence>MDGAETLLTHPSDQADRKSFTFDHSYWSFDGFQQDPASGKNVPDPKHPRGDSYCDQERLFADLGRVMLADTFEGYNTTLFSYGQTGSGKSYSVIGYGPNQGIIPQFCHQVFRIIEEKTYISPTNTAQFEVRLSMLEIYNEAVYDLLTTSKNGRGLKVREHPKKGFYADGLSDFQVSSYSDIERLLGQGTLNRTVVATNMNATSSRSHMIVTIRLIQKGTFNGGEITTTSVVNIVDLAGSERVRKTGDNGGIAGEGNGNVSGERFREGVSINKSLQSLGNAIHILAESSSASSSHFPSHSQKGARVPYRDSVLTKLLMHALGGNSKTIMLASISPADIHYEETLSTLRYGNIFTDRAKQIRTRPTVNKNPTEKLVRDLEGENQRLKAVLTRGNIDPQWLKTVVNGRQTNPQAIKEARKKWENELRAQLTENEREIQQIRSPQHKELKHTIATDTSIEIQGNNEQNGPHLQNINMDPLLNGRWIHYLNKGTTLIGKKQAGKSSIEMIGPGMKENHAEMSVHENNEVTLRPLTFDGRVLVNGRPIEPQFETVLHPNDRLVFGATQMWLFRHPALETEAGVSDSPMINYDFVLHEMATKSGSTIFSSFSDNQDLLQEELSAILPSVEEANGISAEMNKHAQFEIVLVAPQNFIDPGGKKVPSQVYIKMNNLENGTDYIWSKEKFLTRFDYMKEMYRQYQMGINGEEDDNDDLHINITDERDPFSEPPDAVVIIGMARIFLQSLAYLVELQEHIPVADLRGSRIGFMKLALIPCADSQGHELHEEDFVNSSDQLIGRNLFFKFNIISCRNLPPKFRDIHCKYRFYDDKVDSKTEMYPYSTNVKFNHTRILRFEPATREFVEYLNHGSLVVEVLGRHIINNDPLKQPRPMSNPLNTRQLRSVTDHKNFTRKGELLAKNPAANSFDGVFETVHGRKQELISELQLLKHKQIRLEQRLDFVRQMTEHCLLIGQQSIPTSLLDAMLNVNSSEEARDIVQQLQAGEDGDEWIEWSATTRQKENRSSVCTLS</sequence>
<dbReference type="PRINTS" id="PR00380">
    <property type="entry name" value="KINESINHEAVY"/>
</dbReference>
<dbReference type="AlphaFoldDB" id="A0AAD5PXQ4"/>
<dbReference type="SMART" id="SM00129">
    <property type="entry name" value="KISc"/>
    <property type="match status" value="1"/>
</dbReference>
<keyword evidence="3" id="KW-0175">Coiled coil</keyword>
<evidence type="ECO:0000259" key="7">
    <source>
        <dbReference type="PROSITE" id="PS50067"/>
    </source>
</evidence>
<dbReference type="GO" id="GO:0007018">
    <property type="term" value="P:microtubule-based movement"/>
    <property type="evidence" value="ECO:0007669"/>
    <property type="project" value="InterPro"/>
</dbReference>
<dbReference type="Proteomes" id="UP000820818">
    <property type="component" value="Linkage Group LG2"/>
</dbReference>
<keyword evidence="2 5" id="KW-0067">ATP-binding</keyword>
<dbReference type="Pfam" id="PF00225">
    <property type="entry name" value="Kinesin"/>
    <property type="match status" value="1"/>
</dbReference>
<evidence type="ECO:0000313" key="9">
    <source>
        <dbReference type="Proteomes" id="UP000820818"/>
    </source>
</evidence>
<dbReference type="PROSITE" id="PS00411">
    <property type="entry name" value="KINESIN_MOTOR_1"/>
    <property type="match status" value="1"/>
</dbReference>
<evidence type="ECO:0000256" key="2">
    <source>
        <dbReference type="ARBA" id="ARBA00022840"/>
    </source>
</evidence>
<dbReference type="InterPro" id="IPR001752">
    <property type="entry name" value="Kinesin_motor_dom"/>
</dbReference>
<gene>
    <name evidence="8" type="ORF">GHT06_011348</name>
</gene>
<dbReference type="InterPro" id="IPR019821">
    <property type="entry name" value="Kinesin_motor_CS"/>
</dbReference>
<dbReference type="Gene3D" id="3.40.850.10">
    <property type="entry name" value="Kinesin motor domain"/>
    <property type="match status" value="1"/>
</dbReference>
<dbReference type="InterPro" id="IPR000253">
    <property type="entry name" value="FHA_dom"/>
</dbReference>
<evidence type="ECO:0000256" key="1">
    <source>
        <dbReference type="ARBA" id="ARBA00022741"/>
    </source>
</evidence>
<dbReference type="FunFam" id="2.60.200.20:FF:000034">
    <property type="entry name" value="kinesin-like protein KIF28P"/>
    <property type="match status" value="1"/>
</dbReference>
<feature type="domain" description="Kinesin motor" evidence="7">
    <location>
        <begin position="1"/>
        <end position="355"/>
    </location>
</feature>
<dbReference type="InterPro" id="IPR027417">
    <property type="entry name" value="P-loop_NTPase"/>
</dbReference>
<organism evidence="8 9">
    <name type="scientific">Daphnia sinensis</name>
    <dbReference type="NCBI Taxonomy" id="1820382"/>
    <lineage>
        <taxon>Eukaryota</taxon>
        <taxon>Metazoa</taxon>
        <taxon>Ecdysozoa</taxon>
        <taxon>Arthropoda</taxon>
        <taxon>Crustacea</taxon>
        <taxon>Branchiopoda</taxon>
        <taxon>Diplostraca</taxon>
        <taxon>Cladocera</taxon>
        <taxon>Anomopoda</taxon>
        <taxon>Daphniidae</taxon>
        <taxon>Daphnia</taxon>
        <taxon>Daphnia similis group</taxon>
    </lineage>
</organism>
<dbReference type="InterPro" id="IPR036961">
    <property type="entry name" value="Kinesin_motor_dom_sf"/>
</dbReference>
<proteinExistence type="inferred from homology"/>
<reference evidence="8 9" key="1">
    <citation type="submission" date="2022-05" db="EMBL/GenBank/DDBJ databases">
        <title>A multi-omics perspective on studying reproductive biology in Daphnia sinensis.</title>
        <authorList>
            <person name="Jia J."/>
        </authorList>
    </citation>
    <scope>NUCLEOTIDE SEQUENCE [LARGE SCALE GENOMIC DNA]</scope>
    <source>
        <strain evidence="8 9">WSL</strain>
    </source>
</reference>
<name>A0AAD5PXQ4_9CRUS</name>
<dbReference type="PANTHER" id="PTHR47117">
    <property type="entry name" value="STAR-RELATED LIPID TRANSFER PROTEIN 9"/>
    <property type="match status" value="1"/>
</dbReference>
<keyword evidence="1 5" id="KW-0547">Nucleotide-binding</keyword>
<feature type="binding site" evidence="5">
    <location>
        <begin position="83"/>
        <end position="90"/>
    </location>
    <ligand>
        <name>ATP</name>
        <dbReference type="ChEBI" id="CHEBI:30616"/>
    </ligand>
</feature>
<evidence type="ECO:0000256" key="5">
    <source>
        <dbReference type="PROSITE-ProRule" id="PRU00283"/>
    </source>
</evidence>
<feature type="region of interest" description="Disordered" evidence="6">
    <location>
        <begin position="33"/>
        <end position="53"/>
    </location>
</feature>
<evidence type="ECO:0000256" key="6">
    <source>
        <dbReference type="SAM" id="MobiDB-lite"/>
    </source>
</evidence>